<organism evidence="1 2">
    <name type="scientific">Actinoplanes regularis</name>
    <dbReference type="NCBI Taxonomy" id="52697"/>
    <lineage>
        <taxon>Bacteria</taxon>
        <taxon>Bacillati</taxon>
        <taxon>Actinomycetota</taxon>
        <taxon>Actinomycetes</taxon>
        <taxon>Micromonosporales</taxon>
        <taxon>Micromonosporaceae</taxon>
        <taxon>Actinoplanes</taxon>
    </lineage>
</organism>
<sequence>MRSTLLSVPYEWEDWALAALAGIEAYEVRQTLEARRRWPRRAMSATGIAVLTVWGRTSTGRPLVVAVYQATDFTWKIIGARDMNDDELIEFSRWEETR</sequence>
<keyword evidence="2" id="KW-1185">Reference proteome</keyword>
<accession>A0A239AC69</accession>
<dbReference type="Proteomes" id="UP000198415">
    <property type="component" value="Unassembled WGS sequence"/>
</dbReference>
<gene>
    <name evidence="1" type="ORF">SAMN06264365_107196</name>
</gene>
<protein>
    <recommendedName>
        <fullName evidence="3">Phage derived protein Gp49-like</fullName>
    </recommendedName>
</protein>
<proteinExistence type="predicted"/>
<evidence type="ECO:0008006" key="3">
    <source>
        <dbReference type="Google" id="ProtNLM"/>
    </source>
</evidence>
<name>A0A239AC69_9ACTN</name>
<evidence type="ECO:0000313" key="2">
    <source>
        <dbReference type="Proteomes" id="UP000198415"/>
    </source>
</evidence>
<dbReference type="EMBL" id="FZNR01000007">
    <property type="protein sequence ID" value="SNR92648.1"/>
    <property type="molecule type" value="Genomic_DNA"/>
</dbReference>
<evidence type="ECO:0000313" key="1">
    <source>
        <dbReference type="EMBL" id="SNR92648.1"/>
    </source>
</evidence>
<reference evidence="1 2" key="1">
    <citation type="submission" date="2017-06" db="EMBL/GenBank/DDBJ databases">
        <authorList>
            <person name="Kim H.J."/>
            <person name="Triplett B.A."/>
        </authorList>
    </citation>
    <scope>NUCLEOTIDE SEQUENCE [LARGE SCALE GENOMIC DNA]</scope>
    <source>
        <strain evidence="1 2">DSM 43151</strain>
    </source>
</reference>
<dbReference type="AlphaFoldDB" id="A0A239AC69"/>